<evidence type="ECO:0000256" key="1">
    <source>
        <dbReference type="ARBA" id="ARBA00004651"/>
    </source>
</evidence>
<comment type="caution">
    <text evidence="19">The sequence shown here is derived from an EMBL/GenBank/DDBJ whole genome shotgun (WGS) entry which is preliminary data.</text>
</comment>
<dbReference type="PROSITE" id="PS51371">
    <property type="entry name" value="CBS"/>
    <property type="match status" value="1"/>
</dbReference>
<comment type="subcellular location">
    <subcellularLocation>
        <location evidence="1 14">Cell membrane</location>
        <topology evidence="1 14">Multi-pass membrane protein</topology>
    </subcellularLocation>
</comment>
<evidence type="ECO:0000256" key="11">
    <source>
        <dbReference type="ARBA" id="ARBA00023049"/>
    </source>
</evidence>
<evidence type="ECO:0000256" key="3">
    <source>
        <dbReference type="ARBA" id="ARBA00022475"/>
    </source>
</evidence>
<protein>
    <recommendedName>
        <fullName evidence="14">Zinc metalloprotease</fullName>
    </recommendedName>
</protein>
<feature type="transmembrane region" description="Helical" evidence="14">
    <location>
        <begin position="210"/>
        <end position="228"/>
    </location>
</feature>
<dbReference type="GO" id="GO:0005886">
    <property type="term" value="C:plasma membrane"/>
    <property type="evidence" value="ECO:0007669"/>
    <property type="project" value="UniProtKB-SubCell"/>
</dbReference>
<keyword evidence="3 14" id="KW-1003">Cell membrane</keyword>
<evidence type="ECO:0000256" key="16">
    <source>
        <dbReference type="PIRSR" id="PIRSR006404-2"/>
    </source>
</evidence>
<feature type="transmembrane region" description="Helical" evidence="14">
    <location>
        <begin position="42"/>
        <end position="62"/>
    </location>
</feature>
<keyword evidence="7" id="KW-0677">Repeat</keyword>
<keyword evidence="13 14" id="KW-0472">Membrane</keyword>
<dbReference type="AlphaFoldDB" id="A0A7Z0HZW8"/>
<feature type="transmembrane region" description="Helical" evidence="14">
    <location>
        <begin position="18"/>
        <end position="36"/>
    </location>
</feature>
<evidence type="ECO:0000256" key="10">
    <source>
        <dbReference type="ARBA" id="ARBA00022989"/>
    </source>
</evidence>
<feature type="domain" description="CBS" evidence="18">
    <location>
        <begin position="244"/>
        <end position="300"/>
    </location>
</feature>
<keyword evidence="4 14" id="KW-0645">Protease</keyword>
<feature type="binding site" evidence="16">
    <location>
        <position position="167"/>
    </location>
    <ligand>
        <name>Zn(2+)</name>
        <dbReference type="ChEBI" id="CHEBI:29105"/>
        <note>catalytic</note>
    </ligand>
</feature>
<dbReference type="PIRSF" id="PIRSF006404">
    <property type="entry name" value="UCP006404_Pept_M50_CBS"/>
    <property type="match status" value="1"/>
</dbReference>
<dbReference type="SUPFAM" id="SSF54631">
    <property type="entry name" value="CBS-domain pair"/>
    <property type="match status" value="1"/>
</dbReference>
<feature type="binding site" evidence="16">
    <location>
        <position position="66"/>
    </location>
    <ligand>
        <name>Zn(2+)</name>
        <dbReference type="ChEBI" id="CHEBI:29105"/>
        <note>catalytic</note>
    </ligand>
</feature>
<dbReference type="Pfam" id="PF02163">
    <property type="entry name" value="Peptidase_M50"/>
    <property type="match status" value="1"/>
</dbReference>
<name>A0A7Z0HZW8_9RHOB</name>
<dbReference type="PANTHER" id="PTHR39188">
    <property type="entry name" value="MEMBRANE-ASSOCIATED ZINC METALLOPROTEASE M50B"/>
    <property type="match status" value="1"/>
</dbReference>
<proteinExistence type="inferred from homology"/>
<feature type="binding site" evidence="16">
    <location>
        <position position="62"/>
    </location>
    <ligand>
        <name>Zn(2+)</name>
        <dbReference type="ChEBI" id="CHEBI:29105"/>
        <note>catalytic</note>
    </ligand>
</feature>
<keyword evidence="10 14" id="KW-1133">Transmembrane helix</keyword>
<dbReference type="Proteomes" id="UP000529417">
    <property type="component" value="Unassembled WGS sequence"/>
</dbReference>
<evidence type="ECO:0000256" key="6">
    <source>
        <dbReference type="ARBA" id="ARBA00022723"/>
    </source>
</evidence>
<dbReference type="InterPro" id="IPR000644">
    <property type="entry name" value="CBS_dom"/>
</dbReference>
<evidence type="ECO:0000256" key="13">
    <source>
        <dbReference type="ARBA" id="ARBA00023136"/>
    </source>
</evidence>
<dbReference type="InterPro" id="IPR008915">
    <property type="entry name" value="Peptidase_M50"/>
</dbReference>
<evidence type="ECO:0000259" key="18">
    <source>
        <dbReference type="PROSITE" id="PS51371"/>
    </source>
</evidence>
<organism evidence="19 20">
    <name type="scientific">Rhabdonatronobacter sediminivivens</name>
    <dbReference type="NCBI Taxonomy" id="2743469"/>
    <lineage>
        <taxon>Bacteria</taxon>
        <taxon>Pseudomonadati</taxon>
        <taxon>Pseudomonadota</taxon>
        <taxon>Alphaproteobacteria</taxon>
        <taxon>Rhodobacterales</taxon>
        <taxon>Paracoccaceae</taxon>
        <taxon>Rhabdonatronobacter</taxon>
    </lineage>
</organism>
<evidence type="ECO:0000256" key="8">
    <source>
        <dbReference type="ARBA" id="ARBA00022801"/>
    </source>
</evidence>
<evidence type="ECO:0000256" key="9">
    <source>
        <dbReference type="ARBA" id="ARBA00022833"/>
    </source>
</evidence>
<evidence type="ECO:0000256" key="12">
    <source>
        <dbReference type="ARBA" id="ARBA00023122"/>
    </source>
</evidence>
<keyword evidence="12 17" id="KW-0129">CBS domain</keyword>
<reference evidence="19 20" key="1">
    <citation type="journal article" date="2000" name="Arch. Microbiol.">
        <title>Rhodobaca bogoriensis gen. nov. and sp. nov., an alkaliphilic purple nonsulfur bacterium from African Rift Valley soda lakes.</title>
        <authorList>
            <person name="Milford A.D."/>
            <person name="Achenbach L.A."/>
            <person name="Jung D.O."/>
            <person name="Madigan M.T."/>
        </authorList>
    </citation>
    <scope>NUCLEOTIDE SEQUENCE [LARGE SCALE GENOMIC DNA]</scope>
    <source>
        <strain evidence="19 20">2376</strain>
    </source>
</reference>
<keyword evidence="8 14" id="KW-0378">Hydrolase</keyword>
<dbReference type="Gene3D" id="3.10.580.10">
    <property type="entry name" value="CBS-domain"/>
    <property type="match status" value="1"/>
</dbReference>
<feature type="transmembrane region" description="Helical" evidence="14">
    <location>
        <begin position="144"/>
        <end position="164"/>
    </location>
</feature>
<dbReference type="GO" id="GO:0046872">
    <property type="term" value="F:metal ion binding"/>
    <property type="evidence" value="ECO:0007669"/>
    <property type="project" value="UniProtKB-UniRule"/>
</dbReference>
<evidence type="ECO:0000256" key="2">
    <source>
        <dbReference type="ARBA" id="ARBA00007931"/>
    </source>
</evidence>
<dbReference type="InterPro" id="IPR016483">
    <property type="entry name" value="UCP006404_Pept_M50_CBS"/>
</dbReference>
<evidence type="ECO:0000256" key="17">
    <source>
        <dbReference type="PROSITE-ProRule" id="PRU00703"/>
    </source>
</evidence>
<dbReference type="EMBL" id="JACBXS010000018">
    <property type="protein sequence ID" value="NYS25366.1"/>
    <property type="molecule type" value="Genomic_DNA"/>
</dbReference>
<dbReference type="CDD" id="cd06164">
    <property type="entry name" value="S2P-M50_SpoIVFB_CBS"/>
    <property type="match status" value="1"/>
</dbReference>
<feature type="transmembrane region" description="Helical" evidence="14">
    <location>
        <begin position="102"/>
        <end position="124"/>
    </location>
</feature>
<comment type="cofactor">
    <cofactor evidence="14 16">
        <name>Zn(2+)</name>
        <dbReference type="ChEBI" id="CHEBI:29105"/>
    </cofactor>
    <text evidence="14 16">Binds 1 zinc ion per subunit.</text>
</comment>
<evidence type="ECO:0000256" key="4">
    <source>
        <dbReference type="ARBA" id="ARBA00022670"/>
    </source>
</evidence>
<evidence type="ECO:0000313" key="19">
    <source>
        <dbReference type="EMBL" id="NYS25366.1"/>
    </source>
</evidence>
<feature type="active site" evidence="15">
    <location>
        <position position="63"/>
    </location>
</feature>
<comment type="similarity">
    <text evidence="2 14">Belongs to the peptidase M50B family.</text>
</comment>
<dbReference type="GO" id="GO:0008237">
    <property type="term" value="F:metallopeptidase activity"/>
    <property type="evidence" value="ECO:0007669"/>
    <property type="project" value="UniProtKB-UniRule"/>
</dbReference>
<accession>A0A7Z0HZW8</accession>
<keyword evidence="6 14" id="KW-0479">Metal-binding</keyword>
<evidence type="ECO:0000256" key="5">
    <source>
        <dbReference type="ARBA" id="ARBA00022692"/>
    </source>
</evidence>
<gene>
    <name evidence="19" type="ORF">HUK65_10210</name>
</gene>
<evidence type="ECO:0000256" key="7">
    <source>
        <dbReference type="ARBA" id="ARBA00022737"/>
    </source>
</evidence>
<dbReference type="Pfam" id="PF00571">
    <property type="entry name" value="CBS"/>
    <property type="match status" value="1"/>
</dbReference>
<evidence type="ECO:0000256" key="14">
    <source>
        <dbReference type="PIRNR" id="PIRNR006404"/>
    </source>
</evidence>
<keyword evidence="11 14" id="KW-0482">Metalloprotease</keyword>
<keyword evidence="20" id="KW-1185">Reference proteome</keyword>
<dbReference type="GO" id="GO:0006508">
    <property type="term" value="P:proteolysis"/>
    <property type="evidence" value="ECO:0007669"/>
    <property type="project" value="UniProtKB-KW"/>
</dbReference>
<dbReference type="RefSeq" id="WP_179906071.1">
    <property type="nucleotide sequence ID" value="NZ_JACBXS010000018.1"/>
</dbReference>
<dbReference type="PANTHER" id="PTHR39188:SF3">
    <property type="entry name" value="STAGE IV SPORULATION PROTEIN FB"/>
    <property type="match status" value="1"/>
</dbReference>
<keyword evidence="9 14" id="KW-0862">Zinc</keyword>
<sequence length="364" mass="39233">MQWSGWSLRLGRLAGIDLYMHATFPLLFLWVGFLYWVQTGTLGGVAFGLAFIGVLFLCVVAHEYGHALTARRFGIGTRHITLLPIGGLAMLERMPKDPQQEIIVALMGPAVNIAIALGLALVLTLTGGWTPMDPEAPLMIPASFLQSVLLANIFLAVFNMIPAFPMDGGRVLRAALSFRMGRTGATVLAARIGQTLALGFGVLGLFGNPLLILIAVFIWIGAASEAGATEMETRLRRKPVARAMITDFHILSPDSRLSRAVNLTLAGKQRDFPVLDGPRLVGVATQSAILRGLRDHGLEGRVADIMSAPVTAESSDDLATLLEALQQTPDARLICILHRGALIGVIDMENISEFLRIQAALQDR</sequence>
<dbReference type="InterPro" id="IPR046342">
    <property type="entry name" value="CBS_dom_sf"/>
</dbReference>
<evidence type="ECO:0000313" key="20">
    <source>
        <dbReference type="Proteomes" id="UP000529417"/>
    </source>
</evidence>
<evidence type="ECO:0000256" key="15">
    <source>
        <dbReference type="PIRSR" id="PIRSR006404-1"/>
    </source>
</evidence>
<keyword evidence="5 14" id="KW-0812">Transmembrane</keyword>